<keyword evidence="2" id="KW-1185">Reference proteome</keyword>
<evidence type="ECO:0000313" key="2">
    <source>
        <dbReference type="Proteomes" id="UP001595891"/>
    </source>
</evidence>
<name>A0ABV9EW88_9ACTN</name>
<accession>A0ABV9EW88</accession>
<organism evidence="1 2">
    <name type="scientific">Sphaerisporangium corydalis</name>
    <dbReference type="NCBI Taxonomy" id="1441875"/>
    <lineage>
        <taxon>Bacteria</taxon>
        <taxon>Bacillati</taxon>
        <taxon>Actinomycetota</taxon>
        <taxon>Actinomycetes</taxon>
        <taxon>Streptosporangiales</taxon>
        <taxon>Streptosporangiaceae</taxon>
        <taxon>Sphaerisporangium</taxon>
    </lineage>
</organism>
<dbReference type="Proteomes" id="UP001595891">
    <property type="component" value="Unassembled WGS sequence"/>
</dbReference>
<comment type="caution">
    <text evidence="1">The sequence shown here is derived from an EMBL/GenBank/DDBJ whole genome shotgun (WGS) entry which is preliminary data.</text>
</comment>
<sequence>MTESGEVQVAAALARLGSLGDLPVREHVSVFEDVLSGLEATLASVGDASAPAGERRP</sequence>
<dbReference type="EMBL" id="JBHSFN010000049">
    <property type="protein sequence ID" value="MFC4592394.1"/>
    <property type="molecule type" value="Genomic_DNA"/>
</dbReference>
<proteinExistence type="predicted"/>
<gene>
    <name evidence="1" type="ORF">ACFO8L_40335</name>
</gene>
<protein>
    <recommendedName>
        <fullName evidence="3">MarR family transcriptional regulator</fullName>
    </recommendedName>
</protein>
<evidence type="ECO:0000313" key="1">
    <source>
        <dbReference type="EMBL" id="MFC4592394.1"/>
    </source>
</evidence>
<evidence type="ECO:0008006" key="3">
    <source>
        <dbReference type="Google" id="ProtNLM"/>
    </source>
</evidence>
<reference evidence="2" key="1">
    <citation type="journal article" date="2019" name="Int. J. Syst. Evol. Microbiol.">
        <title>The Global Catalogue of Microorganisms (GCM) 10K type strain sequencing project: providing services to taxonomists for standard genome sequencing and annotation.</title>
        <authorList>
            <consortium name="The Broad Institute Genomics Platform"/>
            <consortium name="The Broad Institute Genome Sequencing Center for Infectious Disease"/>
            <person name="Wu L."/>
            <person name="Ma J."/>
        </authorList>
    </citation>
    <scope>NUCLEOTIDE SEQUENCE [LARGE SCALE GENOMIC DNA]</scope>
    <source>
        <strain evidence="2">CCUG 49560</strain>
    </source>
</reference>
<dbReference type="RefSeq" id="WP_262850337.1">
    <property type="nucleotide sequence ID" value="NZ_JANZYP010000101.1"/>
</dbReference>